<gene>
    <name evidence="2" type="ORF">Esi_0166_0053</name>
</gene>
<dbReference type="Proteomes" id="UP000002630">
    <property type="component" value="Unassembled WGS sequence"/>
</dbReference>
<proteinExistence type="predicted"/>
<evidence type="ECO:0000313" key="3">
    <source>
        <dbReference type="Proteomes" id="UP000002630"/>
    </source>
</evidence>
<keyword evidence="3" id="KW-1185">Reference proteome</keyword>
<name>D7FMC6_ECTSI</name>
<dbReference type="InParanoid" id="D7FMC6"/>
<dbReference type="AlphaFoldDB" id="D7FMC6"/>
<dbReference type="EMBL" id="FN649760">
    <property type="protein sequence ID" value="CBJ29944.1"/>
    <property type="molecule type" value="Genomic_DNA"/>
</dbReference>
<accession>D7FMC6</accession>
<dbReference type="OrthoDB" id="10347438at2759"/>
<evidence type="ECO:0000313" key="2">
    <source>
        <dbReference type="EMBL" id="CBJ29944.1"/>
    </source>
</evidence>
<sequence>MSKARSLEDAEDMLAEGIFRSLIGGVTDMIATTDRLARTQDDLLATSRGLLEELRLHDTARQADAIEARADKIRQTCAALERVTDRLAALRRRAQVLEAELEADGCVAGDGVSELCL</sequence>
<protein>
    <submittedName>
        <fullName evidence="2">Uncharacterized protein</fullName>
    </submittedName>
</protein>
<organism evidence="2 3">
    <name type="scientific">Ectocarpus siliculosus</name>
    <name type="common">Brown alga</name>
    <name type="synonym">Conferva siliculosa</name>
    <dbReference type="NCBI Taxonomy" id="2880"/>
    <lineage>
        <taxon>Eukaryota</taxon>
        <taxon>Sar</taxon>
        <taxon>Stramenopiles</taxon>
        <taxon>Ochrophyta</taxon>
        <taxon>PX clade</taxon>
        <taxon>Phaeophyceae</taxon>
        <taxon>Ectocarpales</taxon>
        <taxon>Ectocarpaceae</taxon>
        <taxon>Ectocarpus</taxon>
    </lineage>
</organism>
<reference evidence="2 3" key="1">
    <citation type="journal article" date="2010" name="Nature">
        <title>The Ectocarpus genome and the independent evolution of multicellularity in brown algae.</title>
        <authorList>
            <person name="Cock J.M."/>
            <person name="Sterck L."/>
            <person name="Rouze P."/>
            <person name="Scornet D."/>
            <person name="Allen A.E."/>
            <person name="Amoutzias G."/>
            <person name="Anthouard V."/>
            <person name="Artiguenave F."/>
            <person name="Aury J.M."/>
            <person name="Badger J.H."/>
            <person name="Beszteri B."/>
            <person name="Billiau K."/>
            <person name="Bonnet E."/>
            <person name="Bothwell J.H."/>
            <person name="Bowler C."/>
            <person name="Boyen C."/>
            <person name="Brownlee C."/>
            <person name="Carrano C.J."/>
            <person name="Charrier B."/>
            <person name="Cho G.Y."/>
            <person name="Coelho S.M."/>
            <person name="Collen J."/>
            <person name="Corre E."/>
            <person name="Da Silva C."/>
            <person name="Delage L."/>
            <person name="Delaroque N."/>
            <person name="Dittami S.M."/>
            <person name="Doulbeau S."/>
            <person name="Elias M."/>
            <person name="Farnham G."/>
            <person name="Gachon C.M."/>
            <person name="Gschloessl B."/>
            <person name="Heesch S."/>
            <person name="Jabbari K."/>
            <person name="Jubin C."/>
            <person name="Kawai H."/>
            <person name="Kimura K."/>
            <person name="Kloareg B."/>
            <person name="Kupper F.C."/>
            <person name="Lang D."/>
            <person name="Le Bail A."/>
            <person name="Leblanc C."/>
            <person name="Lerouge P."/>
            <person name="Lohr M."/>
            <person name="Lopez P.J."/>
            <person name="Martens C."/>
            <person name="Maumus F."/>
            <person name="Michel G."/>
            <person name="Miranda-Saavedra D."/>
            <person name="Morales J."/>
            <person name="Moreau H."/>
            <person name="Motomura T."/>
            <person name="Nagasato C."/>
            <person name="Napoli C.A."/>
            <person name="Nelson D.R."/>
            <person name="Nyvall-Collen P."/>
            <person name="Peters A.F."/>
            <person name="Pommier C."/>
            <person name="Potin P."/>
            <person name="Poulain J."/>
            <person name="Quesneville H."/>
            <person name="Read B."/>
            <person name="Rensing S.A."/>
            <person name="Ritter A."/>
            <person name="Rousvoal S."/>
            <person name="Samanta M."/>
            <person name="Samson G."/>
            <person name="Schroeder D.C."/>
            <person name="Segurens B."/>
            <person name="Strittmatter M."/>
            <person name="Tonon T."/>
            <person name="Tregear J.W."/>
            <person name="Valentin K."/>
            <person name="von Dassow P."/>
            <person name="Yamagishi T."/>
            <person name="Van de Peer Y."/>
            <person name="Wincker P."/>
        </authorList>
    </citation>
    <scope>NUCLEOTIDE SEQUENCE [LARGE SCALE GENOMIC DNA]</scope>
    <source>
        <strain evidence="3">Ec32 / CCAP1310/4</strain>
    </source>
</reference>
<keyword evidence="1" id="KW-0175">Coiled coil</keyword>
<evidence type="ECO:0000256" key="1">
    <source>
        <dbReference type="SAM" id="Coils"/>
    </source>
</evidence>
<feature type="coiled-coil region" evidence="1">
    <location>
        <begin position="63"/>
        <end position="100"/>
    </location>
</feature>